<gene>
    <name evidence="1" type="ORF">OXH18_11320</name>
</gene>
<proteinExistence type="predicted"/>
<evidence type="ECO:0000313" key="2">
    <source>
        <dbReference type="Proteomes" id="UP001163152"/>
    </source>
</evidence>
<protein>
    <submittedName>
        <fullName evidence="1">Uncharacterized protein</fullName>
    </submittedName>
</protein>
<keyword evidence="2" id="KW-1185">Reference proteome</keyword>
<dbReference type="RefSeq" id="WP_268612890.1">
    <property type="nucleotide sequence ID" value="NZ_CP113797.1"/>
</dbReference>
<dbReference type="AlphaFoldDB" id="A0A9E8ZJW2"/>
<dbReference type="KEGG" id="tsin:OXH18_11320"/>
<organism evidence="1 2">
    <name type="scientific">Thermocoleostomius sinensis A174</name>
    <dbReference type="NCBI Taxonomy" id="2016057"/>
    <lineage>
        <taxon>Bacteria</taxon>
        <taxon>Bacillati</taxon>
        <taxon>Cyanobacteriota</taxon>
        <taxon>Cyanophyceae</taxon>
        <taxon>Oculatellales</taxon>
        <taxon>Oculatellaceae</taxon>
        <taxon>Thermocoleostomius</taxon>
    </lineage>
</organism>
<evidence type="ECO:0000313" key="1">
    <source>
        <dbReference type="EMBL" id="WAL62550.1"/>
    </source>
</evidence>
<name>A0A9E8ZJW2_9CYAN</name>
<reference evidence="1" key="1">
    <citation type="submission" date="2022-12" db="EMBL/GenBank/DDBJ databases">
        <title>Polyphasic identification of a Novel Hot-Spring Cyanobacterium Ocullathermofonsia sinensis gen nov. sp. nov. and Genomic Insights on its Adaptations to the Thermal Habitat.</title>
        <authorList>
            <person name="Daroch M."/>
            <person name="Tang J."/>
            <person name="Jiang Y."/>
        </authorList>
    </citation>
    <scope>NUCLEOTIDE SEQUENCE</scope>
    <source>
        <strain evidence="1">PKUAC-SCTA174</strain>
    </source>
</reference>
<sequence length="56" mass="6116">MQHGLDVGIQQPRLGSGMILRLHASSIAEAGSWSRLLPTGNPGEVISTLLWYRSTR</sequence>
<accession>A0A9E8ZJW2</accession>
<dbReference type="EMBL" id="CP113797">
    <property type="protein sequence ID" value="WAL62550.1"/>
    <property type="molecule type" value="Genomic_DNA"/>
</dbReference>
<dbReference type="Proteomes" id="UP001163152">
    <property type="component" value="Chromosome"/>
</dbReference>